<comment type="caution">
    <text evidence="1">The sequence shown here is derived from an EMBL/GenBank/DDBJ whole genome shotgun (WGS) entry which is preliminary data.</text>
</comment>
<organism evidence="1 2">
    <name type="scientific">Salinicoccus jeotgali</name>
    <dbReference type="NCBI Taxonomy" id="381634"/>
    <lineage>
        <taxon>Bacteria</taxon>
        <taxon>Bacillati</taxon>
        <taxon>Bacillota</taxon>
        <taxon>Bacilli</taxon>
        <taxon>Bacillales</taxon>
        <taxon>Staphylococcaceae</taxon>
        <taxon>Salinicoccus</taxon>
    </lineage>
</organism>
<evidence type="ECO:0000313" key="1">
    <source>
        <dbReference type="EMBL" id="GAA3728781.1"/>
    </source>
</evidence>
<dbReference type="InterPro" id="IPR036249">
    <property type="entry name" value="Thioredoxin-like_sf"/>
</dbReference>
<dbReference type="EMBL" id="BAABCK010000059">
    <property type="protein sequence ID" value="GAA3728781.1"/>
    <property type="molecule type" value="Genomic_DNA"/>
</dbReference>
<name>A0ABP7F230_9STAP</name>
<accession>A0ABP7F230</accession>
<proteinExistence type="predicted"/>
<dbReference type="Pfam" id="PF14595">
    <property type="entry name" value="Thioredoxin_9"/>
    <property type="match status" value="1"/>
</dbReference>
<dbReference type="SUPFAM" id="SSF52833">
    <property type="entry name" value="Thioredoxin-like"/>
    <property type="match status" value="1"/>
</dbReference>
<keyword evidence="2" id="KW-1185">Reference proteome</keyword>
<dbReference type="Proteomes" id="UP001500920">
    <property type="component" value="Unassembled WGS sequence"/>
</dbReference>
<evidence type="ECO:0000313" key="2">
    <source>
        <dbReference type="Proteomes" id="UP001500920"/>
    </source>
</evidence>
<gene>
    <name evidence="1" type="ORF">GCM10022378_16860</name>
</gene>
<sequence>MALDQWFSQAIAAETYIEEMQKHKENLQKVYDVFEIPDDESFFLELENQNLRVIAITEDWCGDAMMNIPILLHLAEKSHMPVKMILRDSNLELMDQYLTNGKSRSIPIFIFIDENGREVTHWGPRAEAVEQEVAEMKNQLPDKGHPQYEEAFHSLIAKLTERFTSDADFWNATYDSIKTQLKKNL</sequence>
<dbReference type="Gene3D" id="3.40.30.10">
    <property type="entry name" value="Glutaredoxin"/>
    <property type="match status" value="1"/>
</dbReference>
<protein>
    <submittedName>
        <fullName evidence="1">Thioredoxin family protein</fullName>
    </submittedName>
</protein>
<reference evidence="2" key="1">
    <citation type="journal article" date="2019" name="Int. J. Syst. Evol. Microbiol.">
        <title>The Global Catalogue of Microorganisms (GCM) 10K type strain sequencing project: providing services to taxonomists for standard genome sequencing and annotation.</title>
        <authorList>
            <consortium name="The Broad Institute Genomics Platform"/>
            <consortium name="The Broad Institute Genome Sequencing Center for Infectious Disease"/>
            <person name="Wu L."/>
            <person name="Ma J."/>
        </authorList>
    </citation>
    <scope>NUCLEOTIDE SEQUENCE [LARGE SCALE GENOMIC DNA]</scope>
    <source>
        <strain evidence="2">JCM 16981</strain>
    </source>
</reference>
<dbReference type="RefSeq" id="WP_344703408.1">
    <property type="nucleotide sequence ID" value="NZ_BAABCK010000059.1"/>
</dbReference>